<dbReference type="EMBL" id="BMZG01000005">
    <property type="protein sequence ID" value="GHA72365.1"/>
    <property type="molecule type" value="Genomic_DNA"/>
</dbReference>
<feature type="short sequence motif" description="GXSXG" evidence="4">
    <location>
        <begin position="45"/>
        <end position="49"/>
    </location>
</feature>
<name>A0A8J3CNF4_9BURK</name>
<dbReference type="Pfam" id="PF12536">
    <property type="entry name" value="DUF3734"/>
    <property type="match status" value="1"/>
</dbReference>
<protein>
    <submittedName>
        <fullName evidence="6">Membrane protein</fullName>
    </submittedName>
</protein>
<dbReference type="PANTHER" id="PTHR14226">
    <property type="entry name" value="NEUROPATHY TARGET ESTERASE/SWISS CHEESE D.MELANOGASTER"/>
    <property type="match status" value="1"/>
</dbReference>
<gene>
    <name evidence="6" type="ORF">GCM10009007_11690</name>
</gene>
<feature type="active site" description="Nucleophile" evidence="4">
    <location>
        <position position="47"/>
    </location>
</feature>
<dbReference type="InterPro" id="IPR016035">
    <property type="entry name" value="Acyl_Trfase/lysoPLipase"/>
</dbReference>
<evidence type="ECO:0000313" key="6">
    <source>
        <dbReference type="EMBL" id="GHA72365.1"/>
    </source>
</evidence>
<comment type="caution">
    <text evidence="6">The sequence shown here is derived from an EMBL/GenBank/DDBJ whole genome shotgun (WGS) entry which is preliminary data.</text>
</comment>
<feature type="short sequence motif" description="GXGXXG" evidence="4">
    <location>
        <begin position="18"/>
        <end position="23"/>
    </location>
</feature>
<dbReference type="InterPro" id="IPR021095">
    <property type="entry name" value="DUF3734"/>
</dbReference>
<dbReference type="AlphaFoldDB" id="A0A8J3CNF4"/>
<dbReference type="Pfam" id="PF01734">
    <property type="entry name" value="Patatin"/>
    <property type="match status" value="1"/>
</dbReference>
<dbReference type="CDD" id="cd07209">
    <property type="entry name" value="Pat_hypo_Ecoli_Z1214_like"/>
    <property type="match status" value="1"/>
</dbReference>
<keyword evidence="3 4" id="KW-0443">Lipid metabolism</keyword>
<dbReference type="Gene3D" id="3.40.1090.10">
    <property type="entry name" value="Cytosolic phospholipase A2 catalytic domain"/>
    <property type="match status" value="2"/>
</dbReference>
<evidence type="ECO:0000256" key="2">
    <source>
        <dbReference type="ARBA" id="ARBA00022963"/>
    </source>
</evidence>
<dbReference type="SUPFAM" id="SSF52151">
    <property type="entry name" value="FabD/lysophospholipase-like"/>
    <property type="match status" value="1"/>
</dbReference>
<reference evidence="6" key="1">
    <citation type="journal article" date="2014" name="Int. J. Syst. Evol. Microbiol.">
        <title>Complete genome sequence of Corynebacterium casei LMG S-19264T (=DSM 44701T), isolated from a smear-ripened cheese.</title>
        <authorList>
            <consortium name="US DOE Joint Genome Institute (JGI-PGF)"/>
            <person name="Walter F."/>
            <person name="Albersmeier A."/>
            <person name="Kalinowski J."/>
            <person name="Ruckert C."/>
        </authorList>
    </citation>
    <scope>NUCLEOTIDE SEQUENCE</scope>
    <source>
        <strain evidence="6">KCTC 32501</strain>
    </source>
</reference>
<dbReference type="GO" id="GO:0016787">
    <property type="term" value="F:hydrolase activity"/>
    <property type="evidence" value="ECO:0007669"/>
    <property type="project" value="UniProtKB-UniRule"/>
</dbReference>
<evidence type="ECO:0000259" key="5">
    <source>
        <dbReference type="PROSITE" id="PS51635"/>
    </source>
</evidence>
<reference evidence="6" key="2">
    <citation type="submission" date="2020-09" db="EMBL/GenBank/DDBJ databases">
        <authorList>
            <person name="Sun Q."/>
            <person name="Kim S."/>
        </authorList>
    </citation>
    <scope>NUCLEOTIDE SEQUENCE</scope>
    <source>
        <strain evidence="6">KCTC 32501</strain>
    </source>
</reference>
<evidence type="ECO:0000256" key="1">
    <source>
        <dbReference type="ARBA" id="ARBA00022801"/>
    </source>
</evidence>
<sequence>MKKSLVHGYEQVALVLQGGGALGAYQAGVVEGLIKAGIEPNWVAGISIGAFNTAIIAGNPPEQRFSALRAFWQEICSPNYSPTLGLFAPWLSMLGDKARYGVNSFEATRTLLEGQRGFFRPRFPLPIFGKKYTPDEVSHYRTDELRVTLLKYADFDRINQGDIRVSVGAVNVRTGNLTYFDNTDTTLTPEHFMASGALPPGFPAVMIDGEYYWDGGLVSNTPLAHIVDHLSHKDTLIFQVDLWCAHGQLPTNFFDIDERTKDIVYSSRTRMVTDQLAVRARHRHLLKSLLEKIPTKQRDAITAQAAALAADDARVNIMHLIYQDKGYEGHYKDYEFSTLTMNEHWSSGLKDIERTLAHPAWFEKPSEEDMVVTHDVHRK</sequence>
<keyword evidence="2 4" id="KW-0442">Lipid degradation</keyword>
<dbReference type="PROSITE" id="PS51635">
    <property type="entry name" value="PNPLA"/>
    <property type="match status" value="1"/>
</dbReference>
<keyword evidence="7" id="KW-1185">Reference proteome</keyword>
<dbReference type="PANTHER" id="PTHR14226:SF57">
    <property type="entry name" value="BLR7027 PROTEIN"/>
    <property type="match status" value="1"/>
</dbReference>
<dbReference type="InterPro" id="IPR002641">
    <property type="entry name" value="PNPLA_dom"/>
</dbReference>
<evidence type="ECO:0000313" key="7">
    <source>
        <dbReference type="Proteomes" id="UP000614287"/>
    </source>
</evidence>
<proteinExistence type="predicted"/>
<feature type="domain" description="PNPLA" evidence="5">
    <location>
        <begin position="14"/>
        <end position="227"/>
    </location>
</feature>
<evidence type="ECO:0000256" key="3">
    <source>
        <dbReference type="ARBA" id="ARBA00023098"/>
    </source>
</evidence>
<dbReference type="Proteomes" id="UP000614287">
    <property type="component" value="Unassembled WGS sequence"/>
</dbReference>
<feature type="short sequence motif" description="DGA/G" evidence="4">
    <location>
        <begin position="214"/>
        <end position="216"/>
    </location>
</feature>
<feature type="active site" description="Proton acceptor" evidence="4">
    <location>
        <position position="214"/>
    </location>
</feature>
<dbReference type="RefSeq" id="WP_189492964.1">
    <property type="nucleotide sequence ID" value="NZ_BMZG01000005.1"/>
</dbReference>
<dbReference type="InterPro" id="IPR050301">
    <property type="entry name" value="NTE"/>
</dbReference>
<keyword evidence="1 4" id="KW-0378">Hydrolase</keyword>
<evidence type="ECO:0000256" key="4">
    <source>
        <dbReference type="PROSITE-ProRule" id="PRU01161"/>
    </source>
</evidence>
<organism evidence="6 7">
    <name type="scientific">Formosimonas limnophila</name>
    <dbReference type="NCBI Taxonomy" id="1384487"/>
    <lineage>
        <taxon>Bacteria</taxon>
        <taxon>Pseudomonadati</taxon>
        <taxon>Pseudomonadota</taxon>
        <taxon>Betaproteobacteria</taxon>
        <taxon>Burkholderiales</taxon>
        <taxon>Burkholderiaceae</taxon>
        <taxon>Formosimonas</taxon>
    </lineage>
</organism>
<dbReference type="GO" id="GO:0016042">
    <property type="term" value="P:lipid catabolic process"/>
    <property type="evidence" value="ECO:0007669"/>
    <property type="project" value="UniProtKB-UniRule"/>
</dbReference>
<accession>A0A8J3CNF4</accession>